<accession>A0A199W5V0</accession>
<evidence type="ECO:0000313" key="4">
    <source>
        <dbReference type="Proteomes" id="UP000092600"/>
    </source>
</evidence>
<evidence type="ECO:0000313" key="5">
    <source>
        <dbReference type="Proteomes" id="UP000515123"/>
    </source>
</evidence>
<dbReference type="STRING" id="4615.A0A199W5V0"/>
<evidence type="ECO:0000313" key="3">
    <source>
        <dbReference type="EMBL" id="OAY84568.1"/>
    </source>
</evidence>
<keyword evidence="1 2" id="KW-0732">Signal</keyword>
<dbReference type="GO" id="GO:0071944">
    <property type="term" value="C:cell periphery"/>
    <property type="evidence" value="ECO:0007669"/>
    <property type="project" value="TreeGrafter"/>
</dbReference>
<dbReference type="Gramene" id="Aco011770.1.mrna1">
    <property type="protein sequence ID" value="Aco011770.1.mrna1"/>
    <property type="gene ID" value="Aco011770.1.path1"/>
</dbReference>
<proteinExistence type="predicted"/>
<dbReference type="Pfam" id="PF01190">
    <property type="entry name" value="Pollen_Ole_e_1"/>
    <property type="match status" value="1"/>
</dbReference>
<dbReference type="PANTHER" id="PTHR33470">
    <property type="entry name" value="OS01G0164075 PROTEIN"/>
    <property type="match status" value="1"/>
</dbReference>
<dbReference type="Proteomes" id="UP000515123">
    <property type="component" value="Linkage group 8"/>
</dbReference>
<feature type="signal peptide" evidence="2">
    <location>
        <begin position="1"/>
        <end position="27"/>
    </location>
</feature>
<name>A0A199W5V0_ANACO</name>
<protein>
    <submittedName>
        <fullName evidence="6">Uncharacterized protein LOC109714035</fullName>
    </submittedName>
</protein>
<dbReference type="PANTHER" id="PTHR33470:SF29">
    <property type="entry name" value="POLLEN OLE E 1 ALLERGEN AND EXTENSIN FAMILY PROTEIN"/>
    <property type="match status" value="1"/>
</dbReference>
<feature type="chain" id="PRO_5044554639" evidence="2">
    <location>
        <begin position="28"/>
        <end position="166"/>
    </location>
</feature>
<reference evidence="3 4" key="1">
    <citation type="journal article" date="2016" name="DNA Res.">
        <title>The draft genome of MD-2 pineapple using hybrid error correction of long reads.</title>
        <authorList>
            <person name="Redwan R.M."/>
            <person name="Saidin A."/>
            <person name="Kumar S.V."/>
        </authorList>
    </citation>
    <scope>NUCLEOTIDE SEQUENCE [LARGE SCALE GENOMIC DNA]</scope>
    <source>
        <strain evidence="4">cv. MD2</strain>
        <tissue evidence="3">Leaf</tissue>
    </source>
</reference>
<dbReference type="RefSeq" id="XP_020094020.1">
    <property type="nucleotide sequence ID" value="XM_020238431.1"/>
</dbReference>
<evidence type="ECO:0000256" key="2">
    <source>
        <dbReference type="SAM" id="SignalP"/>
    </source>
</evidence>
<reference evidence="6" key="2">
    <citation type="submission" date="2025-04" db="UniProtKB">
        <authorList>
            <consortium name="RefSeq"/>
        </authorList>
    </citation>
    <scope>IDENTIFICATION</scope>
    <source>
        <tissue evidence="6">Leaf</tissue>
    </source>
</reference>
<evidence type="ECO:0000256" key="1">
    <source>
        <dbReference type="ARBA" id="ARBA00022729"/>
    </source>
</evidence>
<dbReference type="Proteomes" id="UP000092600">
    <property type="component" value="Unassembled WGS sequence"/>
</dbReference>
<gene>
    <name evidence="6" type="primary">LOC109714035</name>
    <name evidence="3" type="ORF">ACMD2_03603</name>
</gene>
<dbReference type="GeneID" id="109714035"/>
<keyword evidence="5" id="KW-1185">Reference proteome</keyword>
<sequence length="166" mass="17947">MERRFSIVASLVAAAVVAAVSLNGAEGWSTYDAKAFHVVGKVLCQDCSKGWNQWAHGATPIIGSKVGVTCMGPQARVLLHKSDACDRRGEFDVVVDKYVNGVEVNPEECTVRLVSSGCQNCTVMTNFNGGKDGVRLSRPSTVYPGRIAYKVGPFYFTTPKCDLPRK</sequence>
<dbReference type="AlphaFoldDB" id="A0A199W5V0"/>
<dbReference type="EMBL" id="LSRQ01000210">
    <property type="protein sequence ID" value="OAY84568.1"/>
    <property type="molecule type" value="Genomic_DNA"/>
</dbReference>
<dbReference type="OrthoDB" id="747559at2759"/>
<organism evidence="3 4">
    <name type="scientific">Ananas comosus</name>
    <name type="common">Pineapple</name>
    <name type="synonym">Ananas ananas</name>
    <dbReference type="NCBI Taxonomy" id="4615"/>
    <lineage>
        <taxon>Eukaryota</taxon>
        <taxon>Viridiplantae</taxon>
        <taxon>Streptophyta</taxon>
        <taxon>Embryophyta</taxon>
        <taxon>Tracheophyta</taxon>
        <taxon>Spermatophyta</taxon>
        <taxon>Magnoliopsida</taxon>
        <taxon>Liliopsida</taxon>
        <taxon>Poales</taxon>
        <taxon>Bromeliaceae</taxon>
        <taxon>Bromelioideae</taxon>
        <taxon>Ananas</taxon>
    </lineage>
</organism>
<evidence type="ECO:0000313" key="6">
    <source>
        <dbReference type="RefSeq" id="XP_020094020.1"/>
    </source>
</evidence>